<reference evidence="1" key="1">
    <citation type="journal article" date="2023" name="G3 (Bethesda)">
        <title>Whole genome assemblies of Zophobas morio and Tenebrio molitor.</title>
        <authorList>
            <person name="Kaur S."/>
            <person name="Stinson S.A."/>
            <person name="diCenzo G.C."/>
        </authorList>
    </citation>
    <scope>NUCLEOTIDE SEQUENCE</scope>
    <source>
        <strain evidence="1">QUZm001</strain>
    </source>
</reference>
<dbReference type="Proteomes" id="UP001168821">
    <property type="component" value="Unassembled WGS sequence"/>
</dbReference>
<comment type="caution">
    <text evidence="1">The sequence shown here is derived from an EMBL/GenBank/DDBJ whole genome shotgun (WGS) entry which is preliminary data.</text>
</comment>
<evidence type="ECO:0000313" key="1">
    <source>
        <dbReference type="EMBL" id="KAJ3653890.1"/>
    </source>
</evidence>
<proteinExistence type="predicted"/>
<name>A0AA38IDC0_9CUCU</name>
<dbReference type="AlphaFoldDB" id="A0AA38IDC0"/>
<sequence>MEIKVCPVAASVELLRLEEVPRCPSDVLKYAEIIVKVYPLFFANSVGTPTLIIGCRRIHRHLCDLHLFVYTEVRKGKEEIPDRFIGKRRKLSGRINYRWNFFAGRV</sequence>
<evidence type="ECO:0000313" key="2">
    <source>
        <dbReference type="Proteomes" id="UP001168821"/>
    </source>
</evidence>
<gene>
    <name evidence="1" type="ORF">Zmor_013118</name>
</gene>
<dbReference type="EMBL" id="JALNTZ010000004">
    <property type="protein sequence ID" value="KAJ3653890.1"/>
    <property type="molecule type" value="Genomic_DNA"/>
</dbReference>
<protein>
    <submittedName>
        <fullName evidence="1">Uncharacterized protein</fullName>
    </submittedName>
</protein>
<organism evidence="1 2">
    <name type="scientific">Zophobas morio</name>
    <dbReference type="NCBI Taxonomy" id="2755281"/>
    <lineage>
        <taxon>Eukaryota</taxon>
        <taxon>Metazoa</taxon>
        <taxon>Ecdysozoa</taxon>
        <taxon>Arthropoda</taxon>
        <taxon>Hexapoda</taxon>
        <taxon>Insecta</taxon>
        <taxon>Pterygota</taxon>
        <taxon>Neoptera</taxon>
        <taxon>Endopterygota</taxon>
        <taxon>Coleoptera</taxon>
        <taxon>Polyphaga</taxon>
        <taxon>Cucujiformia</taxon>
        <taxon>Tenebrionidae</taxon>
        <taxon>Zophobas</taxon>
    </lineage>
</organism>
<accession>A0AA38IDC0</accession>
<keyword evidence="2" id="KW-1185">Reference proteome</keyword>